<gene>
    <name evidence="2" type="ORF">BZG36_03613</name>
</gene>
<name>A0A261Y086_9FUNG</name>
<accession>A0A261Y086</accession>
<evidence type="ECO:0000313" key="2">
    <source>
        <dbReference type="EMBL" id="OZJ03924.1"/>
    </source>
</evidence>
<protein>
    <submittedName>
        <fullName evidence="2">Uncharacterized protein</fullName>
    </submittedName>
</protein>
<keyword evidence="3" id="KW-1185">Reference proteome</keyword>
<dbReference type="OrthoDB" id="2403110at2759"/>
<evidence type="ECO:0000256" key="1">
    <source>
        <dbReference type="SAM" id="Phobius"/>
    </source>
</evidence>
<keyword evidence="1" id="KW-0812">Transmembrane</keyword>
<proteinExistence type="predicted"/>
<dbReference type="EMBL" id="MVBO01000062">
    <property type="protein sequence ID" value="OZJ03924.1"/>
    <property type="molecule type" value="Genomic_DNA"/>
</dbReference>
<comment type="caution">
    <text evidence="2">The sequence shown here is derived from an EMBL/GenBank/DDBJ whole genome shotgun (WGS) entry which is preliminary data.</text>
</comment>
<feature type="transmembrane region" description="Helical" evidence="1">
    <location>
        <begin position="16"/>
        <end position="34"/>
    </location>
</feature>
<sequence>MHPLVRQVQRLTTLDVFIPLCLVQFVLTSLLSWLPSGSLYALIRCASSVHLALLQALVMAFGASFDNKVPSVLRMLPRHVRPYTILVPFAGGAVSLLASLLVLVSGRTLLTRLVFGLEAPIQWVVKMIVLEEAARGIWGWLFAIGRDKRQLQGLGKKTL</sequence>
<keyword evidence="1" id="KW-1133">Transmembrane helix</keyword>
<feature type="transmembrane region" description="Helical" evidence="1">
    <location>
        <begin position="41"/>
        <end position="63"/>
    </location>
</feature>
<feature type="transmembrane region" description="Helical" evidence="1">
    <location>
        <begin position="83"/>
        <end position="104"/>
    </location>
</feature>
<evidence type="ECO:0000313" key="3">
    <source>
        <dbReference type="Proteomes" id="UP000242875"/>
    </source>
</evidence>
<dbReference type="Proteomes" id="UP000242875">
    <property type="component" value="Unassembled WGS sequence"/>
</dbReference>
<keyword evidence="1" id="KW-0472">Membrane</keyword>
<reference evidence="2 3" key="1">
    <citation type="journal article" date="2017" name="Mycologia">
        <title>Bifiguratus adelaidae, gen. et sp. nov., a new member of Mucoromycotina in endophytic and soil-dwelling habitats.</title>
        <authorList>
            <person name="Torres-Cruz T.J."/>
            <person name="Billingsley Tobias T.L."/>
            <person name="Almatruk M."/>
            <person name="Hesse C."/>
            <person name="Kuske C.R."/>
            <person name="Desiro A."/>
            <person name="Benucci G.M."/>
            <person name="Bonito G."/>
            <person name="Stajich J.E."/>
            <person name="Dunlap C."/>
            <person name="Arnold A.E."/>
            <person name="Porras-Alfaro A."/>
        </authorList>
    </citation>
    <scope>NUCLEOTIDE SEQUENCE [LARGE SCALE GENOMIC DNA]</scope>
    <source>
        <strain evidence="2 3">AZ0501</strain>
    </source>
</reference>
<dbReference type="AlphaFoldDB" id="A0A261Y086"/>
<organism evidence="2 3">
    <name type="scientific">Bifiguratus adelaidae</name>
    <dbReference type="NCBI Taxonomy" id="1938954"/>
    <lineage>
        <taxon>Eukaryota</taxon>
        <taxon>Fungi</taxon>
        <taxon>Fungi incertae sedis</taxon>
        <taxon>Mucoromycota</taxon>
        <taxon>Mucoromycotina</taxon>
        <taxon>Endogonomycetes</taxon>
        <taxon>Endogonales</taxon>
        <taxon>Endogonales incertae sedis</taxon>
        <taxon>Bifiguratus</taxon>
    </lineage>
</organism>